<dbReference type="GO" id="GO:0008270">
    <property type="term" value="F:zinc ion binding"/>
    <property type="evidence" value="ECO:0007669"/>
    <property type="project" value="UniProtKB-KW"/>
</dbReference>
<evidence type="ECO:0000256" key="3">
    <source>
        <dbReference type="ARBA" id="ARBA00022833"/>
    </source>
</evidence>
<dbReference type="InterPro" id="IPR002893">
    <property type="entry name" value="Znf_MYND"/>
</dbReference>
<gene>
    <name evidence="6" type="ORF">FB45DRAFT_1025646</name>
</gene>
<evidence type="ECO:0000256" key="2">
    <source>
        <dbReference type="ARBA" id="ARBA00022771"/>
    </source>
</evidence>
<dbReference type="InterPro" id="IPR057053">
    <property type="entry name" value="MYND_ZMYND11_ZMYD8"/>
</dbReference>
<keyword evidence="2 4" id="KW-0863">Zinc-finger</keyword>
<keyword evidence="1" id="KW-0479">Metal-binding</keyword>
<name>A0AAD7FRU9_9AGAR</name>
<proteinExistence type="predicted"/>
<evidence type="ECO:0000256" key="4">
    <source>
        <dbReference type="PROSITE-ProRule" id="PRU00134"/>
    </source>
</evidence>
<sequence>MAQPLSAEFRASAWSCAGPIACLKAAYCSKECQKKDWKMHKALCQLQSHTRESFAERGTSQRDLFSSLHKWFSNHQQLLLYSCAHALQLHDRANAHRLKTHLLYIELVPHPSGKRGEFLSKSVSLQPMAEILDAASCAGLAENVDMAARDHLDIMSICLRSGHTIYTSPNTVPQRTTPFSFFLRYGPPDKDWAAFLERGINKTLQPEDAAKVELFLRMVKPGDHD</sequence>
<dbReference type="AlphaFoldDB" id="A0AAD7FRU9"/>
<evidence type="ECO:0000313" key="6">
    <source>
        <dbReference type="EMBL" id="KAJ7634715.1"/>
    </source>
</evidence>
<feature type="domain" description="MYND-type" evidence="5">
    <location>
        <begin position="16"/>
        <end position="44"/>
    </location>
</feature>
<comment type="caution">
    <text evidence="6">The sequence shown here is derived from an EMBL/GenBank/DDBJ whole genome shotgun (WGS) entry which is preliminary data.</text>
</comment>
<dbReference type="SUPFAM" id="SSF144232">
    <property type="entry name" value="HIT/MYND zinc finger-like"/>
    <property type="match status" value="1"/>
</dbReference>
<dbReference type="Proteomes" id="UP001221142">
    <property type="component" value="Unassembled WGS sequence"/>
</dbReference>
<keyword evidence="3" id="KW-0862">Zinc</keyword>
<evidence type="ECO:0000313" key="7">
    <source>
        <dbReference type="Proteomes" id="UP001221142"/>
    </source>
</evidence>
<dbReference type="EMBL" id="JARKIF010000007">
    <property type="protein sequence ID" value="KAJ7634715.1"/>
    <property type="molecule type" value="Genomic_DNA"/>
</dbReference>
<reference evidence="6" key="1">
    <citation type="submission" date="2023-03" db="EMBL/GenBank/DDBJ databases">
        <title>Massive genome expansion in bonnet fungi (Mycena s.s.) driven by repeated elements and novel gene families across ecological guilds.</title>
        <authorList>
            <consortium name="Lawrence Berkeley National Laboratory"/>
            <person name="Harder C.B."/>
            <person name="Miyauchi S."/>
            <person name="Viragh M."/>
            <person name="Kuo A."/>
            <person name="Thoen E."/>
            <person name="Andreopoulos B."/>
            <person name="Lu D."/>
            <person name="Skrede I."/>
            <person name="Drula E."/>
            <person name="Henrissat B."/>
            <person name="Morin E."/>
            <person name="Kohler A."/>
            <person name="Barry K."/>
            <person name="LaButti K."/>
            <person name="Morin E."/>
            <person name="Salamov A."/>
            <person name="Lipzen A."/>
            <person name="Mereny Z."/>
            <person name="Hegedus B."/>
            <person name="Baldrian P."/>
            <person name="Stursova M."/>
            <person name="Weitz H."/>
            <person name="Taylor A."/>
            <person name="Grigoriev I.V."/>
            <person name="Nagy L.G."/>
            <person name="Martin F."/>
            <person name="Kauserud H."/>
        </authorList>
    </citation>
    <scope>NUCLEOTIDE SEQUENCE</scope>
    <source>
        <strain evidence="6">9284</strain>
    </source>
</reference>
<evidence type="ECO:0000256" key="1">
    <source>
        <dbReference type="ARBA" id="ARBA00022723"/>
    </source>
</evidence>
<dbReference type="PROSITE" id="PS50865">
    <property type="entry name" value="ZF_MYND_2"/>
    <property type="match status" value="1"/>
</dbReference>
<dbReference type="Pfam" id="PF24324">
    <property type="entry name" value="MYND_ZMYND11_ZMYD8"/>
    <property type="match status" value="1"/>
</dbReference>
<dbReference type="Gene3D" id="6.10.140.2220">
    <property type="match status" value="1"/>
</dbReference>
<organism evidence="6 7">
    <name type="scientific">Roridomyces roridus</name>
    <dbReference type="NCBI Taxonomy" id="1738132"/>
    <lineage>
        <taxon>Eukaryota</taxon>
        <taxon>Fungi</taxon>
        <taxon>Dikarya</taxon>
        <taxon>Basidiomycota</taxon>
        <taxon>Agaricomycotina</taxon>
        <taxon>Agaricomycetes</taxon>
        <taxon>Agaricomycetidae</taxon>
        <taxon>Agaricales</taxon>
        <taxon>Marasmiineae</taxon>
        <taxon>Mycenaceae</taxon>
        <taxon>Roridomyces</taxon>
    </lineage>
</organism>
<accession>A0AAD7FRU9</accession>
<protein>
    <recommendedName>
        <fullName evidence="5">MYND-type domain-containing protein</fullName>
    </recommendedName>
</protein>
<keyword evidence="7" id="KW-1185">Reference proteome</keyword>
<evidence type="ECO:0000259" key="5">
    <source>
        <dbReference type="PROSITE" id="PS50865"/>
    </source>
</evidence>